<gene>
    <name evidence="1" type="ORF">AB8O55_23850</name>
</gene>
<reference evidence="1 2" key="1">
    <citation type="submission" date="2024-08" db="EMBL/GenBank/DDBJ databases">
        <title>Genome mining of Saccharopolyspora cebuensis PGLac3 from Nigerian medicinal plant.</title>
        <authorList>
            <person name="Ezeobiora C.E."/>
            <person name="Igbokwe N.H."/>
            <person name="Amin D.H."/>
            <person name="Mendie U.E."/>
        </authorList>
    </citation>
    <scope>NUCLEOTIDE SEQUENCE [LARGE SCALE GENOMIC DNA]</scope>
    <source>
        <strain evidence="1 2">PGLac3</strain>
    </source>
</reference>
<dbReference type="Proteomes" id="UP001564626">
    <property type="component" value="Unassembled WGS sequence"/>
</dbReference>
<proteinExistence type="predicted"/>
<keyword evidence="2" id="KW-1185">Reference proteome</keyword>
<comment type="caution">
    <text evidence="1">The sequence shown here is derived from an EMBL/GenBank/DDBJ whole genome shotgun (WGS) entry which is preliminary data.</text>
</comment>
<sequence>MAIDRPARAARRRALRAAHQAAVAREHRGGGATALGVEGLFTAAARHQQEHLAWVEVVKEDERESAGGRLDLDTGVVRLRRHR</sequence>
<protein>
    <submittedName>
        <fullName evidence="1">Uncharacterized protein</fullName>
    </submittedName>
</protein>
<accession>A0ABV4CMY0</accession>
<name>A0ABV4CMY0_9PSEU</name>
<dbReference type="EMBL" id="JBGEHV010000057">
    <property type="protein sequence ID" value="MEY8042452.1"/>
    <property type="molecule type" value="Genomic_DNA"/>
</dbReference>
<evidence type="ECO:0000313" key="1">
    <source>
        <dbReference type="EMBL" id="MEY8042452.1"/>
    </source>
</evidence>
<dbReference type="RefSeq" id="WP_345357436.1">
    <property type="nucleotide sequence ID" value="NZ_BAABII010000003.1"/>
</dbReference>
<organism evidence="1 2">
    <name type="scientific">Saccharopolyspora cebuensis</name>
    <dbReference type="NCBI Taxonomy" id="418759"/>
    <lineage>
        <taxon>Bacteria</taxon>
        <taxon>Bacillati</taxon>
        <taxon>Actinomycetota</taxon>
        <taxon>Actinomycetes</taxon>
        <taxon>Pseudonocardiales</taxon>
        <taxon>Pseudonocardiaceae</taxon>
        <taxon>Saccharopolyspora</taxon>
    </lineage>
</organism>
<evidence type="ECO:0000313" key="2">
    <source>
        <dbReference type="Proteomes" id="UP001564626"/>
    </source>
</evidence>